<dbReference type="PANTHER" id="PTHR23407:SF1">
    <property type="entry name" value="5-FORMYLTETRAHYDROFOLATE CYCLO-LIGASE"/>
    <property type="match status" value="1"/>
</dbReference>
<dbReference type="InterPro" id="IPR002698">
    <property type="entry name" value="FTHF_cligase"/>
</dbReference>
<evidence type="ECO:0000313" key="6">
    <source>
        <dbReference type="Proteomes" id="UP001224418"/>
    </source>
</evidence>
<keyword evidence="6" id="KW-1185">Reference proteome</keyword>
<keyword evidence="5" id="KW-0436">Ligase</keyword>
<dbReference type="Proteomes" id="UP001224418">
    <property type="component" value="Unassembled WGS sequence"/>
</dbReference>
<evidence type="ECO:0000313" key="5">
    <source>
        <dbReference type="EMBL" id="MDQ0480908.1"/>
    </source>
</evidence>
<protein>
    <recommendedName>
        <fullName evidence="4">5-formyltetrahydrofolate cyclo-ligase</fullName>
        <ecNumber evidence="4">6.3.3.2</ecNumber>
    </recommendedName>
</protein>
<proteinExistence type="inferred from homology"/>
<evidence type="ECO:0000256" key="2">
    <source>
        <dbReference type="ARBA" id="ARBA00022741"/>
    </source>
</evidence>
<dbReference type="SUPFAM" id="SSF100950">
    <property type="entry name" value="NagB/RpiA/CoA transferase-like"/>
    <property type="match status" value="1"/>
</dbReference>
<comment type="similarity">
    <text evidence="1 4">Belongs to the 5-formyltetrahydrofolate cyclo-ligase family.</text>
</comment>
<sequence>MILNKKEIRQLILTKRDNIDQKTKELWDKEIEEKLILTKQFKDATTIFIYVSFNSEVSTRHIITLALDKGKRVCVPKVDKSNKIMDAYYINHIKDLQKGVYGILEPKDQCIKACNEDIDLIVCPGLAFDKFGNRIGYGGGYYDKFIGSTKKKIISIGLAYKFQIIDNVYSNEKDKRINYIITNH</sequence>
<dbReference type="InterPro" id="IPR024185">
    <property type="entry name" value="FTHF_cligase-like_sf"/>
</dbReference>
<evidence type="ECO:0000256" key="4">
    <source>
        <dbReference type="RuleBase" id="RU361279"/>
    </source>
</evidence>
<dbReference type="GO" id="GO:0030272">
    <property type="term" value="F:5-formyltetrahydrofolate cyclo-ligase activity"/>
    <property type="evidence" value="ECO:0007669"/>
    <property type="project" value="UniProtKB-EC"/>
</dbReference>
<dbReference type="EMBL" id="JAUSWN010000033">
    <property type="protein sequence ID" value="MDQ0480908.1"/>
    <property type="molecule type" value="Genomic_DNA"/>
</dbReference>
<keyword evidence="3 4" id="KW-0067">ATP-binding</keyword>
<evidence type="ECO:0000256" key="3">
    <source>
        <dbReference type="ARBA" id="ARBA00022840"/>
    </source>
</evidence>
<comment type="caution">
    <text evidence="5">The sequence shown here is derived from an EMBL/GenBank/DDBJ whole genome shotgun (WGS) entry which is preliminary data.</text>
</comment>
<dbReference type="PIRSF" id="PIRSF006806">
    <property type="entry name" value="FTHF_cligase"/>
    <property type="match status" value="1"/>
</dbReference>
<accession>A0ABU0JXL4</accession>
<gene>
    <name evidence="5" type="ORF">QOZ93_002658</name>
</gene>
<dbReference type="Pfam" id="PF01812">
    <property type="entry name" value="5-FTHF_cyc-lig"/>
    <property type="match status" value="1"/>
</dbReference>
<evidence type="ECO:0000256" key="1">
    <source>
        <dbReference type="ARBA" id="ARBA00010638"/>
    </source>
</evidence>
<dbReference type="InterPro" id="IPR037171">
    <property type="entry name" value="NagB/RpiA_transferase-like"/>
</dbReference>
<dbReference type="Gene3D" id="3.40.50.10420">
    <property type="entry name" value="NagB/RpiA/CoA transferase-like"/>
    <property type="match status" value="1"/>
</dbReference>
<dbReference type="PANTHER" id="PTHR23407">
    <property type="entry name" value="ATPASE INHIBITOR/5-FORMYLTETRAHYDROFOLATE CYCLO-LIGASE"/>
    <property type="match status" value="1"/>
</dbReference>
<keyword evidence="4" id="KW-0460">Magnesium</keyword>
<keyword evidence="4" id="KW-0479">Metal-binding</keyword>
<organism evidence="5 6">
    <name type="scientific">Hathewaya limosa</name>
    <name type="common">Clostridium limosum</name>
    <dbReference type="NCBI Taxonomy" id="1536"/>
    <lineage>
        <taxon>Bacteria</taxon>
        <taxon>Bacillati</taxon>
        <taxon>Bacillota</taxon>
        <taxon>Clostridia</taxon>
        <taxon>Eubacteriales</taxon>
        <taxon>Clostridiaceae</taxon>
        <taxon>Hathewaya</taxon>
    </lineage>
</organism>
<reference evidence="5 6" key="1">
    <citation type="submission" date="2023-07" db="EMBL/GenBank/DDBJ databases">
        <title>Genomic Encyclopedia of Type Strains, Phase IV (KMG-IV): sequencing the most valuable type-strain genomes for metagenomic binning, comparative biology and taxonomic classification.</title>
        <authorList>
            <person name="Goeker M."/>
        </authorList>
    </citation>
    <scope>NUCLEOTIDE SEQUENCE [LARGE SCALE GENOMIC DNA]</scope>
    <source>
        <strain evidence="5 6">DSM 1400</strain>
    </source>
</reference>
<name>A0ABU0JXL4_HATLI</name>
<dbReference type="EC" id="6.3.3.2" evidence="4"/>
<dbReference type="NCBIfam" id="TIGR02727">
    <property type="entry name" value="MTHFS_bact"/>
    <property type="match status" value="1"/>
</dbReference>
<dbReference type="RefSeq" id="WP_111941276.1">
    <property type="nucleotide sequence ID" value="NZ_BAAACJ010000028.1"/>
</dbReference>
<keyword evidence="2 4" id="KW-0547">Nucleotide-binding</keyword>
<comment type="cofactor">
    <cofactor evidence="4">
        <name>Mg(2+)</name>
        <dbReference type="ChEBI" id="CHEBI:18420"/>
    </cofactor>
</comment>
<comment type="catalytic activity">
    <reaction evidence="4">
        <text>(6S)-5-formyl-5,6,7,8-tetrahydrofolate + ATP = (6R)-5,10-methenyltetrahydrofolate + ADP + phosphate</text>
        <dbReference type="Rhea" id="RHEA:10488"/>
        <dbReference type="ChEBI" id="CHEBI:30616"/>
        <dbReference type="ChEBI" id="CHEBI:43474"/>
        <dbReference type="ChEBI" id="CHEBI:57455"/>
        <dbReference type="ChEBI" id="CHEBI:57457"/>
        <dbReference type="ChEBI" id="CHEBI:456216"/>
        <dbReference type="EC" id="6.3.3.2"/>
    </reaction>
</comment>